<gene>
    <name evidence="3" type="primary">ATXN7L3B</name>
</gene>
<evidence type="ECO:0000313" key="3">
    <source>
        <dbReference type="EMBL" id="JAA41976.1"/>
    </source>
</evidence>
<name>K7CHC1_PANTR</name>
<evidence type="ECO:0000256" key="1">
    <source>
        <dbReference type="SAM" id="Phobius"/>
    </source>
</evidence>
<accession>K7CHC1</accession>
<sequence>MFSYLILCPSRGSSLICLAWPCVPPVPCSTAYLVPQVLLATPAVTLNSFNSALNAPASEACPISFFLPSVFFFFSFFFPCFCRRLRGESFLWLPLLGLELEENLIFCI</sequence>
<keyword evidence="1" id="KW-0472">Membrane</keyword>
<keyword evidence="1" id="KW-1133">Transmembrane helix</keyword>
<evidence type="ECO:0000313" key="2">
    <source>
        <dbReference type="EMBL" id="JAA05168.1"/>
    </source>
</evidence>
<keyword evidence="1" id="KW-0812">Transmembrane</keyword>
<dbReference type="AlphaFoldDB" id="K7CHC1"/>
<protein>
    <submittedName>
        <fullName evidence="3">Ataxin 7-like 3B</fullName>
    </submittedName>
</protein>
<proteinExistence type="evidence at transcript level"/>
<dbReference type="EMBL" id="GABE01002763">
    <property type="protein sequence ID" value="JAA41976.1"/>
    <property type="molecule type" value="mRNA"/>
</dbReference>
<dbReference type="EMBL" id="GABC01006170">
    <property type="protein sequence ID" value="JAA05168.1"/>
    <property type="molecule type" value="mRNA"/>
</dbReference>
<feature type="transmembrane region" description="Helical" evidence="1">
    <location>
        <begin position="63"/>
        <end position="82"/>
    </location>
</feature>
<organism evidence="3">
    <name type="scientific">Pan troglodytes</name>
    <name type="common">Chimpanzee</name>
    <dbReference type="NCBI Taxonomy" id="9598"/>
    <lineage>
        <taxon>Eukaryota</taxon>
        <taxon>Metazoa</taxon>
        <taxon>Chordata</taxon>
        <taxon>Craniata</taxon>
        <taxon>Vertebrata</taxon>
        <taxon>Euteleostomi</taxon>
        <taxon>Mammalia</taxon>
        <taxon>Eutheria</taxon>
        <taxon>Euarchontoglires</taxon>
        <taxon>Primates</taxon>
        <taxon>Haplorrhini</taxon>
        <taxon>Catarrhini</taxon>
        <taxon>Hominidae</taxon>
        <taxon>Pan</taxon>
    </lineage>
</organism>
<reference evidence="3" key="1">
    <citation type="submission" date="2012-10" db="EMBL/GenBank/DDBJ databases">
        <title>De novo assembly of the reference chimpanzee transcriptome from NextGen mRNA sequences.</title>
        <authorList>
            <person name="Maudhoo M.D."/>
            <person name="Meehan D.T."/>
            <person name="Norgren R.B.Jr."/>
        </authorList>
    </citation>
    <scope>NUCLEOTIDE SEQUENCE</scope>
    <source>
        <tissue evidence="2">Adipose stromal</tissue>
        <tissue evidence="3">Skeletal muscle</tissue>
    </source>
</reference>